<dbReference type="InterPro" id="IPR004015">
    <property type="entry name" value="SKI-int_prot_SKIP_SNW-dom"/>
</dbReference>
<evidence type="ECO:0000256" key="1">
    <source>
        <dbReference type="ARBA" id="ARBA00010197"/>
    </source>
</evidence>
<keyword evidence="3" id="KW-0507">mRNA processing</keyword>
<protein>
    <recommendedName>
        <fullName evidence="2 3">Pre-mRNA-processing protein 45</fullName>
    </recommendedName>
</protein>
<comment type="similarity">
    <text evidence="1 3">Belongs to the SNW family.</text>
</comment>
<evidence type="ECO:0000256" key="2">
    <source>
        <dbReference type="ARBA" id="ARBA00022160"/>
    </source>
</evidence>
<feature type="region of interest" description="Disordered" evidence="4">
    <location>
        <begin position="380"/>
        <end position="441"/>
    </location>
</feature>
<evidence type="ECO:0000256" key="4">
    <source>
        <dbReference type="SAM" id="MobiDB-lite"/>
    </source>
</evidence>
<evidence type="ECO:0000259" key="5">
    <source>
        <dbReference type="Pfam" id="PF02731"/>
    </source>
</evidence>
<feature type="region of interest" description="Disordered" evidence="4">
    <location>
        <begin position="267"/>
        <end position="312"/>
    </location>
</feature>
<keyword evidence="7" id="KW-1185">Reference proteome</keyword>
<sequence>MNVPRSQDMLSKPFSSLLPPPKHVDTEKKSLTVNGSNKSKKDTVILDSLRPENLPVASIPDFVPLRQRDLSLEIPLPTVDEIKRTYNRTKVVLDKLIRKKLNPQLVKTTASHNNSREEVISSLNSSSGKREVKIIEHRKDPLQPVTHRKRKVVAPNEEIQAPILHKTDDSTTKPTKEDVDKWRIPSAISNWKNPKGFAISLENRVTIESKGDEQASTANEKLLQLSEALDEAEKQARENINLKQEAKKELEEQELLRKEQLLQNLAERARQSHREDHRRQYENEDHYIRERERSERIRAKRDEERSSRMSTAEKLRRLAHQQGRDVSEKVVLNAAKATKVSDVQYDSRLFTKAATSSVSSTHQTYDSPLFSATQIDNIYRPPAGSNEETSDIVDRITNKRGRTGPVEFSSADDSKAPEAEADDEEQIKEYGLHLRKKPHNN</sequence>
<organism evidence="6 7">
    <name type="scientific">Kluyveromyces marxianus</name>
    <name type="common">Yeast</name>
    <name type="synonym">Candida kefyr</name>
    <dbReference type="NCBI Taxonomy" id="4911"/>
    <lineage>
        <taxon>Eukaryota</taxon>
        <taxon>Fungi</taxon>
        <taxon>Dikarya</taxon>
        <taxon>Ascomycota</taxon>
        <taxon>Saccharomycotina</taxon>
        <taxon>Saccharomycetes</taxon>
        <taxon>Saccharomycetales</taxon>
        <taxon>Saccharomycetaceae</taxon>
        <taxon>Kluyveromyces</taxon>
    </lineage>
</organism>
<gene>
    <name evidence="6" type="primary">PRP45</name>
    <name evidence="6" type="ORF">FIM1_3202</name>
</gene>
<proteinExistence type="inferred from homology"/>
<feature type="domain" description="SKI-interacting protein SKIP SNW" evidence="5">
    <location>
        <begin position="121"/>
        <end position="272"/>
    </location>
</feature>
<comment type="subunit">
    <text evidence="3">Associated with the spliceosome.</text>
</comment>
<dbReference type="InterPro" id="IPR017862">
    <property type="entry name" value="SKI-int_prot_SKIP"/>
</dbReference>
<evidence type="ECO:0000313" key="6">
    <source>
        <dbReference type="EMBL" id="QGN16489.1"/>
    </source>
</evidence>
<keyword evidence="3" id="KW-0508">mRNA splicing</keyword>
<evidence type="ECO:0000313" key="7">
    <source>
        <dbReference type="Proteomes" id="UP000422736"/>
    </source>
</evidence>
<comment type="function">
    <text evidence="3">Involved in pre-mRNA splicing.</text>
</comment>
<comment type="subcellular location">
    <subcellularLocation>
        <location evidence="3">Nucleus</location>
    </subcellularLocation>
</comment>
<dbReference type="Proteomes" id="UP000422736">
    <property type="component" value="Chromosome 5"/>
</dbReference>
<evidence type="ECO:0000256" key="3">
    <source>
        <dbReference type="RuleBase" id="RU367140"/>
    </source>
</evidence>
<dbReference type="EMBL" id="CP015058">
    <property type="protein sequence ID" value="QGN16489.1"/>
    <property type="molecule type" value="Genomic_DNA"/>
</dbReference>
<keyword evidence="3" id="KW-0539">Nucleus</keyword>
<feature type="region of interest" description="Disordered" evidence="4">
    <location>
        <begin position="1"/>
        <end position="39"/>
    </location>
</feature>
<reference evidence="6 7" key="2">
    <citation type="submission" date="2019-11" db="EMBL/GenBank/DDBJ databases">
        <authorList>
            <person name="Lu H."/>
        </authorList>
    </citation>
    <scope>NUCLEOTIDE SEQUENCE [LARGE SCALE GENOMIC DNA]</scope>
    <source>
        <strain evidence="6 7">FIM1</strain>
    </source>
</reference>
<keyword evidence="3" id="KW-0747">Spliceosome</keyword>
<name>A0ABX6EVV3_KLUMA</name>
<dbReference type="PANTHER" id="PTHR12096">
    <property type="entry name" value="NUCLEAR PROTEIN SKIP-RELATED"/>
    <property type="match status" value="1"/>
</dbReference>
<reference evidence="6 7" key="1">
    <citation type="submission" date="2016-03" db="EMBL/GenBank/DDBJ databases">
        <title>How can Kluyveromyces marxianus grow so fast - potential evolutionary course in Saccharomyces Complex revealed by comparative genomics.</title>
        <authorList>
            <person name="Mo W."/>
            <person name="Lu W."/>
            <person name="Yang X."/>
            <person name="Qi J."/>
            <person name="Lv H."/>
        </authorList>
    </citation>
    <scope>NUCLEOTIDE SEQUENCE [LARGE SCALE GENOMIC DNA]</scope>
    <source>
        <strain evidence="6 7">FIM1</strain>
    </source>
</reference>
<accession>A0ABX6EVV3</accession>
<dbReference type="Pfam" id="PF02731">
    <property type="entry name" value="SKIP_SNW"/>
    <property type="match status" value="1"/>
</dbReference>